<evidence type="ECO:0000256" key="10">
    <source>
        <dbReference type="SAM" id="Phobius"/>
    </source>
</evidence>
<dbReference type="Gene3D" id="3.30.465.10">
    <property type="match status" value="1"/>
</dbReference>
<accession>A0ABY8C991</accession>
<keyword evidence="14" id="KW-1185">Reference proteome</keyword>
<keyword evidence="3 9" id="KW-0812">Transmembrane</keyword>
<dbReference type="CDD" id="cd04590">
    <property type="entry name" value="CBS_pair_CorC_HlyC_assoc"/>
    <property type="match status" value="1"/>
</dbReference>
<evidence type="ECO:0000259" key="12">
    <source>
        <dbReference type="PROSITE" id="PS51846"/>
    </source>
</evidence>
<gene>
    <name evidence="13" type="ORF">NR989_11010</name>
</gene>
<keyword evidence="4" id="KW-0677">Repeat</keyword>
<feature type="domain" description="CNNM transmembrane" evidence="12">
    <location>
        <begin position="1"/>
        <end position="202"/>
    </location>
</feature>
<feature type="transmembrane region" description="Helical" evidence="10">
    <location>
        <begin position="100"/>
        <end position="124"/>
    </location>
</feature>
<dbReference type="Pfam" id="PF01595">
    <property type="entry name" value="CNNM"/>
    <property type="match status" value="1"/>
</dbReference>
<dbReference type="InterPro" id="IPR044751">
    <property type="entry name" value="Ion_transp-like_CBS"/>
</dbReference>
<dbReference type="EMBL" id="CP102381">
    <property type="protein sequence ID" value="WEJ62530.1"/>
    <property type="molecule type" value="Genomic_DNA"/>
</dbReference>
<dbReference type="PROSITE" id="PS51846">
    <property type="entry name" value="CNNM"/>
    <property type="match status" value="1"/>
</dbReference>
<evidence type="ECO:0000256" key="4">
    <source>
        <dbReference type="ARBA" id="ARBA00022737"/>
    </source>
</evidence>
<feature type="domain" description="CBS" evidence="11">
    <location>
        <begin position="288"/>
        <end position="345"/>
    </location>
</feature>
<feature type="transmembrane region" description="Helical" evidence="10">
    <location>
        <begin position="136"/>
        <end position="154"/>
    </location>
</feature>
<dbReference type="InterPro" id="IPR002550">
    <property type="entry name" value="CNNM"/>
</dbReference>
<dbReference type="SMART" id="SM01091">
    <property type="entry name" value="CorC_HlyC"/>
    <property type="match status" value="1"/>
</dbReference>
<evidence type="ECO:0000313" key="13">
    <source>
        <dbReference type="EMBL" id="WEJ62530.1"/>
    </source>
</evidence>
<feature type="transmembrane region" description="Helical" evidence="10">
    <location>
        <begin position="6"/>
        <end position="29"/>
    </location>
</feature>
<evidence type="ECO:0000259" key="11">
    <source>
        <dbReference type="PROSITE" id="PS51371"/>
    </source>
</evidence>
<dbReference type="InterPro" id="IPR051676">
    <property type="entry name" value="UPF0053_domain"/>
</dbReference>
<dbReference type="PROSITE" id="PS51371">
    <property type="entry name" value="CBS"/>
    <property type="match status" value="1"/>
</dbReference>
<evidence type="ECO:0000256" key="6">
    <source>
        <dbReference type="ARBA" id="ARBA00023122"/>
    </source>
</evidence>
<dbReference type="Pfam" id="PF00571">
    <property type="entry name" value="CBS"/>
    <property type="match status" value="2"/>
</dbReference>
<sequence length="452" mass="50508">MESFSTSLIVIVVLLVANGFFVAAEFALVKIRTLRVENLAKEGGLSARLTLKIKQNLEPYLAACQLGITMASLGLGWVGEPAVAKVLEPLFHSMGMPEEILHFTAFMIGFIIFSSLHIVIGEQVPKTYAIRKPEPVSIWVAIPLHAFFLISYPLTKALNWASSAILRSIGVKEASHEEIFSDEELSELIDVSSTHGNLDNTKAGMIQNMFVFDSRIVRDIMVSRSQIDWIDVNSDNEAIKKQIIEQGHSRFPLVRDNLDNIVGVLLVKDLLHTNLDVHVESGFEIESLARKSLIVPEVMGLQKAFDQMRNERSHMALVVDEYGALSGIITMEDLIEEIVGEISDELDEEAISKKIKFTEGFEVAGLIALHDFEKQTSTKLDVEYDVSTLSGLIMSVLNEIPKVGDKIEYADWEFTVKSLEGNRAEKILAILKYPDDVHLSNEMHEEERVDVK</sequence>
<reference evidence="13 14" key="1">
    <citation type="submission" date="2022-06" db="EMBL/GenBank/DDBJ databases">
        <title>Thiomicrohabdus sp. nov, an obligately chemolithoautotrophic, sulfur-oxidizing bacterium isolated from beach of Guanyin Mountain. Amoy.</title>
        <authorList>
            <person name="Zhu H."/>
        </authorList>
    </citation>
    <scope>NUCLEOTIDE SEQUENCE [LARGE SCALE GENOMIC DNA]</scope>
    <source>
        <strain evidence="13 14">XGS-01</strain>
    </source>
</reference>
<comment type="subcellular location">
    <subcellularLocation>
        <location evidence="1">Cell membrane</location>
        <topology evidence="1">Multi-pass membrane protein</topology>
    </subcellularLocation>
</comment>
<evidence type="ECO:0000313" key="14">
    <source>
        <dbReference type="Proteomes" id="UP001222275"/>
    </source>
</evidence>
<evidence type="ECO:0000256" key="3">
    <source>
        <dbReference type="ARBA" id="ARBA00022692"/>
    </source>
</evidence>
<keyword evidence="6 8" id="KW-0129">CBS domain</keyword>
<evidence type="ECO:0000256" key="8">
    <source>
        <dbReference type="PROSITE-ProRule" id="PRU00703"/>
    </source>
</evidence>
<dbReference type="SUPFAM" id="SSF54631">
    <property type="entry name" value="CBS-domain pair"/>
    <property type="match status" value="1"/>
</dbReference>
<dbReference type="Pfam" id="PF03471">
    <property type="entry name" value="CorC_HlyC"/>
    <property type="match status" value="1"/>
</dbReference>
<organism evidence="13 14">
    <name type="scientific">Thiomicrorhabdus lithotrophica</name>
    <dbReference type="NCBI Taxonomy" id="2949997"/>
    <lineage>
        <taxon>Bacteria</taxon>
        <taxon>Pseudomonadati</taxon>
        <taxon>Pseudomonadota</taxon>
        <taxon>Gammaproteobacteria</taxon>
        <taxon>Thiotrichales</taxon>
        <taxon>Piscirickettsiaceae</taxon>
        <taxon>Thiomicrorhabdus</taxon>
    </lineage>
</organism>
<dbReference type="InterPro" id="IPR005170">
    <property type="entry name" value="Transptr-assoc_dom"/>
</dbReference>
<dbReference type="InterPro" id="IPR046342">
    <property type="entry name" value="CBS_dom_sf"/>
</dbReference>
<protein>
    <submittedName>
        <fullName evidence="13">Hemolysin family protein</fullName>
    </submittedName>
</protein>
<keyword evidence="7 9" id="KW-0472">Membrane</keyword>
<evidence type="ECO:0000256" key="9">
    <source>
        <dbReference type="PROSITE-ProRule" id="PRU01193"/>
    </source>
</evidence>
<proteinExistence type="predicted"/>
<dbReference type="PANTHER" id="PTHR43099">
    <property type="entry name" value="UPF0053 PROTEIN YRKA"/>
    <property type="match status" value="1"/>
</dbReference>
<dbReference type="InterPro" id="IPR000644">
    <property type="entry name" value="CBS_dom"/>
</dbReference>
<dbReference type="SMART" id="SM00116">
    <property type="entry name" value="CBS"/>
    <property type="match status" value="2"/>
</dbReference>
<evidence type="ECO:0000256" key="2">
    <source>
        <dbReference type="ARBA" id="ARBA00022475"/>
    </source>
</evidence>
<keyword evidence="2" id="KW-1003">Cell membrane</keyword>
<dbReference type="InterPro" id="IPR036318">
    <property type="entry name" value="FAD-bd_PCMH-like_sf"/>
</dbReference>
<dbReference type="Gene3D" id="3.10.580.10">
    <property type="entry name" value="CBS-domain"/>
    <property type="match status" value="1"/>
</dbReference>
<dbReference type="SUPFAM" id="SSF56176">
    <property type="entry name" value="FAD-binding/transporter-associated domain-like"/>
    <property type="match status" value="1"/>
</dbReference>
<dbReference type="Proteomes" id="UP001222275">
    <property type="component" value="Chromosome"/>
</dbReference>
<dbReference type="PANTHER" id="PTHR43099:SF5">
    <property type="entry name" value="HLYC_CORC FAMILY TRANSPORTER"/>
    <property type="match status" value="1"/>
</dbReference>
<evidence type="ECO:0000256" key="1">
    <source>
        <dbReference type="ARBA" id="ARBA00004651"/>
    </source>
</evidence>
<evidence type="ECO:0000256" key="7">
    <source>
        <dbReference type="ARBA" id="ARBA00023136"/>
    </source>
</evidence>
<dbReference type="InterPro" id="IPR016169">
    <property type="entry name" value="FAD-bd_PCMH_sub2"/>
</dbReference>
<evidence type="ECO:0000256" key="5">
    <source>
        <dbReference type="ARBA" id="ARBA00022989"/>
    </source>
</evidence>
<dbReference type="RefSeq" id="WP_275594788.1">
    <property type="nucleotide sequence ID" value="NZ_CP102381.1"/>
</dbReference>
<name>A0ABY8C991_9GAMM</name>
<keyword evidence="5 9" id="KW-1133">Transmembrane helix</keyword>